<comment type="subcellular location">
    <subcellularLocation>
        <location evidence="1 4">Bacterial flagellum basal body</location>
    </subcellularLocation>
</comment>
<feature type="region of interest" description="Disordered" evidence="6">
    <location>
        <begin position="1"/>
        <end position="26"/>
    </location>
</feature>
<keyword evidence="7" id="KW-0969">Cilium</keyword>
<comment type="similarity">
    <text evidence="2 4">Belongs to the FliE family.</text>
</comment>
<reference evidence="7 8" key="2">
    <citation type="submission" date="2024-09" db="EMBL/GenBank/DDBJ databases">
        <title>Draft genome sequence of Candidatus Magnetaquicoccaceae bacterium FCR-1.</title>
        <authorList>
            <person name="Shimoshige H."/>
            <person name="Shimamura S."/>
            <person name="Taoka A."/>
            <person name="Kobayashi H."/>
            <person name="Maekawa T."/>
        </authorList>
    </citation>
    <scope>NUCLEOTIDE SEQUENCE [LARGE SCALE GENOMIC DNA]</scope>
    <source>
        <strain evidence="7 8">FCR-1</strain>
    </source>
</reference>
<dbReference type="EMBL" id="BAAFGK010000001">
    <property type="protein sequence ID" value="GAB0056021.1"/>
    <property type="molecule type" value="Genomic_DNA"/>
</dbReference>
<keyword evidence="7" id="KW-0282">Flagellum</keyword>
<dbReference type="Pfam" id="PF02049">
    <property type="entry name" value="FliE"/>
    <property type="match status" value="1"/>
</dbReference>
<evidence type="ECO:0000256" key="6">
    <source>
        <dbReference type="SAM" id="MobiDB-lite"/>
    </source>
</evidence>
<keyword evidence="7" id="KW-0966">Cell projection</keyword>
<dbReference type="PANTHER" id="PTHR34653:SF1">
    <property type="entry name" value="FLAGELLAR HOOK-BASAL BODY COMPLEX PROTEIN FLIE"/>
    <property type="match status" value="1"/>
</dbReference>
<evidence type="ECO:0000256" key="4">
    <source>
        <dbReference type="HAMAP-Rule" id="MF_00724"/>
    </source>
</evidence>
<name>A0ABQ0C563_9PROT</name>
<dbReference type="RefSeq" id="WP_420903732.1">
    <property type="nucleotide sequence ID" value="NZ_BAAFGK010000001.1"/>
</dbReference>
<evidence type="ECO:0000256" key="1">
    <source>
        <dbReference type="ARBA" id="ARBA00004117"/>
    </source>
</evidence>
<evidence type="ECO:0000256" key="2">
    <source>
        <dbReference type="ARBA" id="ARBA00009272"/>
    </source>
</evidence>
<dbReference type="Proteomes" id="UP001628193">
    <property type="component" value="Unassembled WGS sequence"/>
</dbReference>
<dbReference type="HAMAP" id="MF_00724">
    <property type="entry name" value="FliE"/>
    <property type="match status" value="1"/>
</dbReference>
<keyword evidence="8" id="KW-1185">Reference proteome</keyword>
<comment type="caution">
    <text evidence="7">The sequence shown here is derived from an EMBL/GenBank/DDBJ whole genome shotgun (WGS) entry which is preliminary data.</text>
</comment>
<reference evidence="7 8" key="1">
    <citation type="submission" date="2024-05" db="EMBL/GenBank/DDBJ databases">
        <authorList>
            <consortium name="Candidatus Magnetaquicoccaceae bacterium FCR-1 genome sequencing consortium"/>
            <person name="Shimoshige H."/>
            <person name="Shimamura S."/>
            <person name="Taoka A."/>
            <person name="Kobayashi H."/>
            <person name="Maekawa T."/>
        </authorList>
    </citation>
    <scope>NUCLEOTIDE SEQUENCE [LARGE SCALE GENOMIC DNA]</scope>
    <source>
        <strain evidence="7 8">FCR-1</strain>
    </source>
</reference>
<sequence length="104" mass="11136">MSINPIGTTPLPPINISAPSITGGDGGGGHWEDFSVTLARQIKETDRLGKEAKELSEKALLGNAGVSIHEAQIAGSKAELHMRLLMQVRNKALEVYREVMSMPA</sequence>
<evidence type="ECO:0000313" key="7">
    <source>
        <dbReference type="EMBL" id="GAB0056021.1"/>
    </source>
</evidence>
<evidence type="ECO:0000256" key="5">
    <source>
        <dbReference type="NCBIfam" id="TIGR00205"/>
    </source>
</evidence>
<proteinExistence type="inferred from homology"/>
<dbReference type="NCBIfam" id="TIGR00205">
    <property type="entry name" value="fliE"/>
    <property type="match status" value="1"/>
</dbReference>
<gene>
    <name evidence="4 7" type="primary">fliE</name>
    <name evidence="7" type="ORF">SIID45300_00320</name>
</gene>
<organism evidence="7 8">
    <name type="scientific">Candidatus Magnetaquiglobus chichijimensis</name>
    <dbReference type="NCBI Taxonomy" id="3141448"/>
    <lineage>
        <taxon>Bacteria</taxon>
        <taxon>Pseudomonadati</taxon>
        <taxon>Pseudomonadota</taxon>
        <taxon>Magnetococcia</taxon>
        <taxon>Magnetococcales</taxon>
        <taxon>Candidatus Magnetaquicoccaceae</taxon>
        <taxon>Candidatus Magnetaquiglobus</taxon>
    </lineage>
</organism>
<protein>
    <recommendedName>
        <fullName evidence="4 5">Flagellar hook-basal body complex protein FliE</fullName>
    </recommendedName>
</protein>
<dbReference type="InterPro" id="IPR001624">
    <property type="entry name" value="FliE"/>
</dbReference>
<dbReference type="PRINTS" id="PR01006">
    <property type="entry name" value="FLGHOOKFLIE"/>
</dbReference>
<accession>A0ABQ0C563</accession>
<evidence type="ECO:0000313" key="8">
    <source>
        <dbReference type="Proteomes" id="UP001628193"/>
    </source>
</evidence>
<dbReference type="PANTHER" id="PTHR34653">
    <property type="match status" value="1"/>
</dbReference>
<evidence type="ECO:0000256" key="3">
    <source>
        <dbReference type="ARBA" id="ARBA00023143"/>
    </source>
</evidence>
<keyword evidence="3 4" id="KW-0975">Bacterial flagellum</keyword>